<organism evidence="1">
    <name type="scientific">Aeromonas caviae</name>
    <name type="common">Aeromonas punctata</name>
    <dbReference type="NCBI Taxonomy" id="648"/>
    <lineage>
        <taxon>Bacteria</taxon>
        <taxon>Pseudomonadati</taxon>
        <taxon>Pseudomonadota</taxon>
        <taxon>Gammaproteobacteria</taxon>
        <taxon>Aeromonadales</taxon>
        <taxon>Aeromonadaceae</taxon>
        <taxon>Aeromonas</taxon>
    </lineage>
</organism>
<dbReference type="RefSeq" id="WP_198497847.1">
    <property type="nucleotide sequence ID" value="NZ_JAXOHQ010000031.1"/>
</dbReference>
<evidence type="ECO:0000313" key="1">
    <source>
        <dbReference type="EMBL" id="QQA62426.1"/>
    </source>
</evidence>
<name>A0A7T3X5F3_AERCA</name>
<dbReference type="AlphaFoldDB" id="A0A7T3X5F3"/>
<protein>
    <submittedName>
        <fullName evidence="1">Uncharacterized protein</fullName>
    </submittedName>
</protein>
<sequence length="85" mass="9998">MSHRLISDLQTRVDRWFDTMMADEARLRSYQRDLLAMRRLSPRPRCTVSFTLRQCVAARKMARHARQALTSCRNNIKALSGTHHQ</sequence>
<dbReference type="EMBL" id="CP065937">
    <property type="protein sequence ID" value="QQA62426.1"/>
    <property type="molecule type" value="Genomic_DNA"/>
</dbReference>
<reference evidence="1" key="1">
    <citation type="submission" date="2020-12" db="EMBL/GenBank/DDBJ databases">
        <title>GES Beta-lactamases isolated from hospital effluents in Brazil.</title>
        <authorList>
            <person name="Conte D."/>
            <person name="Mesa D."/>
            <person name="Palmeiro J.K."/>
            <person name="Dalla-Costa L.M."/>
        </authorList>
    </citation>
    <scope>NUCLEOTIDE SEQUENCE [LARGE SCALE GENOMIC DNA]</scope>
    <source>
        <strain evidence="1">Aero21</strain>
    </source>
</reference>
<accession>A0A7T3X5F3</accession>
<proteinExistence type="predicted"/>
<gene>
    <name evidence="1" type="ORF">JC965_08145</name>
</gene>